<sequence>MSSLARGRVPAASATAALVACLHPTLLHLSCLSALLVPSQLAVEKEPEAFPGGAGRKGIAGCCMPFWRAAFAPEAFTPSPDYRFTPSWREGGKRASLGYKQPSICVALALFAQIPITEDNPINEKLRLTALRRGVRDWGIDCNSK</sequence>
<dbReference type="Proteomes" id="UP000095192">
    <property type="component" value="Unassembled WGS sequence"/>
</dbReference>
<evidence type="ECO:0000313" key="3">
    <source>
        <dbReference type="Proteomes" id="UP000095192"/>
    </source>
</evidence>
<gene>
    <name evidence="2" type="ORF">cyc_08798</name>
</gene>
<feature type="signal peptide" evidence="1">
    <location>
        <begin position="1"/>
        <end position="42"/>
    </location>
</feature>
<evidence type="ECO:0000256" key="1">
    <source>
        <dbReference type="SAM" id="SignalP"/>
    </source>
</evidence>
<dbReference type="InParanoid" id="A0A1D3DB36"/>
<keyword evidence="3" id="KW-1185">Reference proteome</keyword>
<name>A0A1D3DB36_9EIME</name>
<dbReference type="AlphaFoldDB" id="A0A1D3DB36"/>
<protein>
    <submittedName>
        <fullName evidence="2">Uncharacterized protein</fullName>
    </submittedName>
</protein>
<dbReference type="VEuPathDB" id="ToxoDB:cyc_08798"/>
<comment type="caution">
    <text evidence="2">The sequence shown here is derived from an EMBL/GenBank/DDBJ whole genome shotgun (WGS) entry which is preliminary data.</text>
</comment>
<reference evidence="2 3" key="1">
    <citation type="journal article" date="2016" name="BMC Genomics">
        <title>Comparative genomics reveals Cyclospora cayetanensis possesses coccidia-like metabolism and invasion components but unique surface antigens.</title>
        <authorList>
            <person name="Liu S."/>
            <person name="Wang L."/>
            <person name="Zheng H."/>
            <person name="Xu Z."/>
            <person name="Roellig D.M."/>
            <person name="Li N."/>
            <person name="Frace M.A."/>
            <person name="Tang K."/>
            <person name="Arrowood M.J."/>
            <person name="Moss D.M."/>
            <person name="Zhang L."/>
            <person name="Feng Y."/>
            <person name="Xiao L."/>
        </authorList>
    </citation>
    <scope>NUCLEOTIDE SEQUENCE [LARGE SCALE GENOMIC DNA]</scope>
    <source>
        <strain evidence="2 3">CHN_HEN01</strain>
    </source>
</reference>
<organism evidence="2 3">
    <name type="scientific">Cyclospora cayetanensis</name>
    <dbReference type="NCBI Taxonomy" id="88456"/>
    <lineage>
        <taxon>Eukaryota</taxon>
        <taxon>Sar</taxon>
        <taxon>Alveolata</taxon>
        <taxon>Apicomplexa</taxon>
        <taxon>Conoidasida</taxon>
        <taxon>Coccidia</taxon>
        <taxon>Eucoccidiorida</taxon>
        <taxon>Eimeriorina</taxon>
        <taxon>Eimeriidae</taxon>
        <taxon>Cyclospora</taxon>
    </lineage>
</organism>
<keyword evidence="1" id="KW-0732">Signal</keyword>
<dbReference type="EMBL" id="JROU02000016">
    <property type="protein sequence ID" value="OEH80666.1"/>
    <property type="molecule type" value="Genomic_DNA"/>
</dbReference>
<accession>A0A1D3DB36</accession>
<evidence type="ECO:0000313" key="2">
    <source>
        <dbReference type="EMBL" id="OEH80666.1"/>
    </source>
</evidence>
<feature type="chain" id="PRO_5008914306" evidence="1">
    <location>
        <begin position="43"/>
        <end position="145"/>
    </location>
</feature>
<proteinExistence type="predicted"/>
<dbReference type="PROSITE" id="PS51257">
    <property type="entry name" value="PROKAR_LIPOPROTEIN"/>
    <property type="match status" value="1"/>
</dbReference>